<dbReference type="InterPro" id="IPR002893">
    <property type="entry name" value="Znf_MYND"/>
</dbReference>
<evidence type="ECO:0000256" key="1">
    <source>
        <dbReference type="ARBA" id="ARBA00022723"/>
    </source>
</evidence>
<keyword evidence="1" id="KW-0479">Metal-binding</keyword>
<organism evidence="7 8">
    <name type="scientific">Mycena rosella</name>
    <name type="common">Pink bonnet</name>
    <name type="synonym">Agaricus rosellus</name>
    <dbReference type="NCBI Taxonomy" id="1033263"/>
    <lineage>
        <taxon>Eukaryota</taxon>
        <taxon>Fungi</taxon>
        <taxon>Dikarya</taxon>
        <taxon>Basidiomycota</taxon>
        <taxon>Agaricomycotina</taxon>
        <taxon>Agaricomycetes</taxon>
        <taxon>Agaricomycetidae</taxon>
        <taxon>Agaricales</taxon>
        <taxon>Marasmiineae</taxon>
        <taxon>Mycenaceae</taxon>
        <taxon>Mycena</taxon>
    </lineage>
</organism>
<accession>A0AAD7G4D2</accession>
<reference evidence="7" key="1">
    <citation type="submission" date="2023-03" db="EMBL/GenBank/DDBJ databases">
        <title>Massive genome expansion in bonnet fungi (Mycena s.s.) driven by repeated elements and novel gene families across ecological guilds.</title>
        <authorList>
            <consortium name="Lawrence Berkeley National Laboratory"/>
            <person name="Harder C.B."/>
            <person name="Miyauchi S."/>
            <person name="Viragh M."/>
            <person name="Kuo A."/>
            <person name="Thoen E."/>
            <person name="Andreopoulos B."/>
            <person name="Lu D."/>
            <person name="Skrede I."/>
            <person name="Drula E."/>
            <person name="Henrissat B."/>
            <person name="Morin E."/>
            <person name="Kohler A."/>
            <person name="Barry K."/>
            <person name="LaButti K."/>
            <person name="Morin E."/>
            <person name="Salamov A."/>
            <person name="Lipzen A."/>
            <person name="Mereny Z."/>
            <person name="Hegedus B."/>
            <person name="Baldrian P."/>
            <person name="Stursova M."/>
            <person name="Weitz H."/>
            <person name="Taylor A."/>
            <person name="Grigoriev I.V."/>
            <person name="Nagy L.G."/>
            <person name="Martin F."/>
            <person name="Kauserud H."/>
        </authorList>
    </citation>
    <scope>NUCLEOTIDE SEQUENCE</scope>
    <source>
        <strain evidence="7">CBHHK067</strain>
    </source>
</reference>
<dbReference type="Proteomes" id="UP001221757">
    <property type="component" value="Unassembled WGS sequence"/>
</dbReference>
<dbReference type="Gene3D" id="6.10.140.2220">
    <property type="match status" value="1"/>
</dbReference>
<dbReference type="Pfam" id="PF01753">
    <property type="entry name" value="zf-MYND"/>
    <property type="match status" value="1"/>
</dbReference>
<name>A0AAD7G4D2_MYCRO</name>
<dbReference type="SUPFAM" id="SSF144232">
    <property type="entry name" value="HIT/MYND zinc finger-like"/>
    <property type="match status" value="1"/>
</dbReference>
<evidence type="ECO:0000256" key="5">
    <source>
        <dbReference type="SAM" id="MobiDB-lite"/>
    </source>
</evidence>
<keyword evidence="2 4" id="KW-0863">Zinc-finger</keyword>
<dbReference type="GO" id="GO:0008270">
    <property type="term" value="F:zinc ion binding"/>
    <property type="evidence" value="ECO:0007669"/>
    <property type="project" value="UniProtKB-KW"/>
</dbReference>
<evidence type="ECO:0000256" key="2">
    <source>
        <dbReference type="ARBA" id="ARBA00022771"/>
    </source>
</evidence>
<protein>
    <recommendedName>
        <fullName evidence="6">MYND-type domain-containing protein</fullName>
    </recommendedName>
</protein>
<keyword evidence="3" id="KW-0862">Zinc</keyword>
<evidence type="ECO:0000256" key="4">
    <source>
        <dbReference type="PROSITE-ProRule" id="PRU00134"/>
    </source>
</evidence>
<evidence type="ECO:0000313" key="7">
    <source>
        <dbReference type="EMBL" id="KAJ7664868.1"/>
    </source>
</evidence>
<comment type="caution">
    <text evidence="7">The sequence shown here is derived from an EMBL/GenBank/DDBJ whole genome shotgun (WGS) entry which is preliminary data.</text>
</comment>
<dbReference type="AlphaFoldDB" id="A0AAD7G4D2"/>
<dbReference type="EMBL" id="JARKIE010000219">
    <property type="protein sequence ID" value="KAJ7664868.1"/>
    <property type="molecule type" value="Genomic_DNA"/>
</dbReference>
<evidence type="ECO:0000259" key="6">
    <source>
        <dbReference type="PROSITE" id="PS50865"/>
    </source>
</evidence>
<dbReference type="PROSITE" id="PS50865">
    <property type="entry name" value="ZF_MYND_2"/>
    <property type="match status" value="1"/>
</dbReference>
<evidence type="ECO:0000313" key="8">
    <source>
        <dbReference type="Proteomes" id="UP001221757"/>
    </source>
</evidence>
<feature type="compositionally biased region" description="Acidic residues" evidence="5">
    <location>
        <begin position="590"/>
        <end position="599"/>
    </location>
</feature>
<proteinExistence type="predicted"/>
<gene>
    <name evidence="7" type="ORF">B0H17DRAFT_1143541</name>
</gene>
<keyword evidence="8" id="KW-1185">Reference proteome</keyword>
<sequence>MVWADLPQLMELGIVDMFLSHLRADKTPALTRVPRKWKVDGDFANLSLRALGGAQALIDDPGYRSQSRAILSAWPGIFKWCSYIYDARVASKSAQDRRIFLDTLVKLFYVLSRFNHFVSSMIGTAGCLELLTKLWVLEDVPVEVESIVLGPIPATTLAFVIKCAALSGKDDMYKRVIQAAGGNSDFVVQLVLSRIKKSTKALNPDLGALAVSWHIELISELCRPTPHPLRRGFFDADVIPTMTRSFAALSRIIVQNPTPNSVAMMVACIDFFSRYLEGDDYLSLVHAVKAGFLGAFLDCSPVFRLMPAGMIETALGIINQVLPPYLVYRSFIEAAKSALEQLDTPHYKALIAQPHVAAVWGPFSALLAKRQPPLNHMHKLKSEGTPVHCDYVKCQLIDVKRSFSKCGACGVAYYCSLECQKLAWKSSHRAVCKETKAEHESHREKGRPKTDLEFLHGLAQWEGDVNFAAFHALAERQFPNAALEDLMPCLDFTRVPQEYSVKLIAPGASGHPGVFFSREDNVAREASFLKFTAKFRGTGTTIIQSVIASGATVEILLTPMSRRNFWTDKNTYSDSSDEELDGNEGRDSSDGSEEGEWLTESEASNERGVDSSPVTLNDLD</sequence>
<feature type="domain" description="MYND-type" evidence="6">
    <location>
        <begin position="394"/>
        <end position="432"/>
    </location>
</feature>
<evidence type="ECO:0000256" key="3">
    <source>
        <dbReference type="ARBA" id="ARBA00022833"/>
    </source>
</evidence>
<feature type="region of interest" description="Disordered" evidence="5">
    <location>
        <begin position="569"/>
        <end position="620"/>
    </location>
</feature>